<feature type="transmembrane region" description="Helical" evidence="9">
    <location>
        <begin position="287"/>
        <end position="307"/>
    </location>
</feature>
<dbReference type="EMBL" id="AMQN01005894">
    <property type="status" value="NOT_ANNOTATED_CDS"/>
    <property type="molecule type" value="Genomic_DNA"/>
</dbReference>
<dbReference type="InterPro" id="IPR017452">
    <property type="entry name" value="GPCR_Rhodpsn_7TM"/>
</dbReference>
<evidence type="ECO:0000256" key="4">
    <source>
        <dbReference type="ARBA" id="ARBA00023040"/>
    </source>
</evidence>
<dbReference type="PROSITE" id="PS50262">
    <property type="entry name" value="G_PROTEIN_RECEP_F1_2"/>
    <property type="match status" value="1"/>
</dbReference>
<dbReference type="PANTHER" id="PTHR24243:SF236">
    <property type="entry name" value="G-PROTEIN COUPLED RECEPTORS FAMILY 1 PROFILE DOMAIN-CONTAINING PROTEIN"/>
    <property type="match status" value="1"/>
</dbReference>
<dbReference type="HOGENOM" id="CLU_046758_1_0_1"/>
<dbReference type="Pfam" id="PF00001">
    <property type="entry name" value="7tm_1"/>
    <property type="match status" value="1"/>
</dbReference>
<dbReference type="PROSITE" id="PS00237">
    <property type="entry name" value="G_PROTEIN_RECEP_F1_1"/>
    <property type="match status" value="1"/>
</dbReference>
<proteinExistence type="inferred from homology"/>
<feature type="transmembrane region" description="Helical" evidence="9">
    <location>
        <begin position="385"/>
        <end position="405"/>
    </location>
</feature>
<reference evidence="12" key="3">
    <citation type="submission" date="2015-06" db="UniProtKB">
        <authorList>
            <consortium name="EnsemblMetazoa"/>
        </authorList>
    </citation>
    <scope>IDENTIFICATION</scope>
</reference>
<evidence type="ECO:0000256" key="6">
    <source>
        <dbReference type="ARBA" id="ARBA00023170"/>
    </source>
</evidence>
<dbReference type="GO" id="GO:0004930">
    <property type="term" value="F:G protein-coupled receptor activity"/>
    <property type="evidence" value="ECO:0007669"/>
    <property type="project" value="UniProtKB-KW"/>
</dbReference>
<dbReference type="EnsemblMetazoa" id="CapteT224477">
    <property type="protein sequence ID" value="CapteP224477"/>
    <property type="gene ID" value="CapteG224477"/>
</dbReference>
<dbReference type="Gene3D" id="1.20.1070.10">
    <property type="entry name" value="Rhodopsin 7-helix transmembrane proteins"/>
    <property type="match status" value="1"/>
</dbReference>
<gene>
    <name evidence="11" type="ORF">CAPTEDRAFT_224477</name>
</gene>
<comment type="subcellular location">
    <subcellularLocation>
        <location evidence="1">Membrane</location>
        <topology evidence="1">Multi-pass membrane protein</topology>
    </subcellularLocation>
</comment>
<organism evidence="11">
    <name type="scientific">Capitella teleta</name>
    <name type="common">Polychaete worm</name>
    <dbReference type="NCBI Taxonomy" id="283909"/>
    <lineage>
        <taxon>Eukaryota</taxon>
        <taxon>Metazoa</taxon>
        <taxon>Spiralia</taxon>
        <taxon>Lophotrochozoa</taxon>
        <taxon>Annelida</taxon>
        <taxon>Polychaeta</taxon>
        <taxon>Sedentaria</taxon>
        <taxon>Scolecida</taxon>
        <taxon>Capitellidae</taxon>
        <taxon>Capitella</taxon>
    </lineage>
</organism>
<dbReference type="AlphaFoldDB" id="R7UWL7"/>
<dbReference type="GO" id="GO:0005886">
    <property type="term" value="C:plasma membrane"/>
    <property type="evidence" value="ECO:0007669"/>
    <property type="project" value="TreeGrafter"/>
</dbReference>
<dbReference type="PANTHER" id="PTHR24243">
    <property type="entry name" value="G-PROTEIN COUPLED RECEPTOR"/>
    <property type="match status" value="1"/>
</dbReference>
<accession>R7UWL7</accession>
<evidence type="ECO:0000256" key="7">
    <source>
        <dbReference type="ARBA" id="ARBA00023224"/>
    </source>
</evidence>
<reference evidence="11 13" key="2">
    <citation type="journal article" date="2013" name="Nature">
        <title>Insights into bilaterian evolution from three spiralian genomes.</title>
        <authorList>
            <person name="Simakov O."/>
            <person name="Marletaz F."/>
            <person name="Cho S.J."/>
            <person name="Edsinger-Gonzales E."/>
            <person name="Havlak P."/>
            <person name="Hellsten U."/>
            <person name="Kuo D.H."/>
            <person name="Larsson T."/>
            <person name="Lv J."/>
            <person name="Arendt D."/>
            <person name="Savage R."/>
            <person name="Osoegawa K."/>
            <person name="de Jong P."/>
            <person name="Grimwood J."/>
            <person name="Chapman J.A."/>
            <person name="Shapiro H."/>
            <person name="Aerts A."/>
            <person name="Otillar R.P."/>
            <person name="Terry A.Y."/>
            <person name="Boore J.L."/>
            <person name="Grigoriev I.V."/>
            <person name="Lindberg D.R."/>
            <person name="Seaver E.C."/>
            <person name="Weisblat D.A."/>
            <person name="Putnam N.H."/>
            <person name="Rokhsar D.S."/>
        </authorList>
    </citation>
    <scope>NUCLEOTIDE SEQUENCE</scope>
    <source>
        <strain evidence="11 13">I ESC-2004</strain>
    </source>
</reference>
<evidence type="ECO:0000256" key="3">
    <source>
        <dbReference type="ARBA" id="ARBA00022989"/>
    </source>
</evidence>
<feature type="transmembrane region" description="Helical" evidence="9">
    <location>
        <begin position="327"/>
        <end position="354"/>
    </location>
</feature>
<evidence type="ECO:0000256" key="8">
    <source>
        <dbReference type="RuleBase" id="RU000688"/>
    </source>
</evidence>
<sequence>MSCEGRGDRRCPCVISIQCTHAIDESKHIRHSYISRVFFCRGKGDHLTLPISTVTPGNVTQATKEEVSLGSECLAHYYSHSPEASQLEVICKCYLVCVDMHGTLSPEQQQERQSLIDRLVKGYQESQTHGQKPLFLCLYSFILVVGLTGEYFSLKLYRVIILVSSRKLLCSGHGVLLPAEEIRDKCVHCEFGVCGPSGDRCMRAIQSECMTIPTIKNDLRSKQINQTSALKWAAGVYTCYVVMYLYYAAFMTSCLTLTSMSIERWMAICYPMKAQYVNTTSRAKRTAMLMWVVSFVLASPTFFVVNAEDRGTCNIQYTEEPIKRFFALYNAIVIFLVPLVIMAVAYGQTALALWRSIKTNKTMQAVSSDAKDSHKVDHSRERIKVIQMLMGVLCVFTLCWSPILVADIVDTFGFDRINGMSRQDLVFVDRFLQCFTFSNSCINPFLYAFFSTQFRRGFFRCTTLCCPKSIRMRYAARRSPSGGGSNRTSGTNIVAESVPFTTKLHEIPSTSVL</sequence>
<evidence type="ECO:0000313" key="12">
    <source>
        <dbReference type="EnsemblMetazoa" id="CapteP224477"/>
    </source>
</evidence>
<name>R7UWL7_CAPTE</name>
<evidence type="ECO:0000313" key="13">
    <source>
        <dbReference type="Proteomes" id="UP000014760"/>
    </source>
</evidence>
<evidence type="ECO:0000259" key="10">
    <source>
        <dbReference type="PROSITE" id="PS50262"/>
    </source>
</evidence>
<feature type="domain" description="G-protein coupled receptors family 1 profile" evidence="10">
    <location>
        <begin position="232"/>
        <end position="447"/>
    </location>
</feature>
<keyword evidence="2 8" id="KW-0812">Transmembrane</keyword>
<protein>
    <recommendedName>
        <fullName evidence="10">G-protein coupled receptors family 1 profile domain-containing protein</fullName>
    </recommendedName>
</protein>
<dbReference type="STRING" id="283909.R7UWL7"/>
<keyword evidence="4 8" id="KW-0297">G-protein coupled receptor</keyword>
<dbReference type="Proteomes" id="UP000014760">
    <property type="component" value="Unassembled WGS sequence"/>
</dbReference>
<feature type="transmembrane region" description="Helical" evidence="9">
    <location>
        <begin position="430"/>
        <end position="450"/>
    </location>
</feature>
<keyword evidence="6 8" id="KW-0675">Receptor</keyword>
<evidence type="ECO:0000256" key="1">
    <source>
        <dbReference type="ARBA" id="ARBA00004141"/>
    </source>
</evidence>
<reference evidence="13" key="1">
    <citation type="submission" date="2012-12" db="EMBL/GenBank/DDBJ databases">
        <authorList>
            <person name="Hellsten U."/>
            <person name="Grimwood J."/>
            <person name="Chapman J.A."/>
            <person name="Shapiro H."/>
            <person name="Aerts A."/>
            <person name="Otillar R.P."/>
            <person name="Terry A.Y."/>
            <person name="Boore J.L."/>
            <person name="Simakov O."/>
            <person name="Marletaz F."/>
            <person name="Cho S.-J."/>
            <person name="Edsinger-Gonzales E."/>
            <person name="Havlak P."/>
            <person name="Kuo D.-H."/>
            <person name="Larsson T."/>
            <person name="Lv J."/>
            <person name="Arendt D."/>
            <person name="Savage R."/>
            <person name="Osoegawa K."/>
            <person name="de Jong P."/>
            <person name="Lindberg D.R."/>
            <person name="Seaver E.C."/>
            <person name="Weisblat D.A."/>
            <person name="Putnam N.H."/>
            <person name="Grigoriev I.V."/>
            <person name="Rokhsar D.S."/>
        </authorList>
    </citation>
    <scope>NUCLEOTIDE SEQUENCE</scope>
    <source>
        <strain evidence="13">I ESC-2004</strain>
    </source>
</reference>
<dbReference type="OrthoDB" id="2132067at2759"/>
<keyword evidence="5 9" id="KW-0472">Membrane</keyword>
<evidence type="ECO:0000256" key="9">
    <source>
        <dbReference type="SAM" id="Phobius"/>
    </source>
</evidence>
<keyword evidence="3 9" id="KW-1133">Transmembrane helix</keyword>
<dbReference type="EMBL" id="KB297068">
    <property type="protein sequence ID" value="ELU11013.1"/>
    <property type="molecule type" value="Genomic_DNA"/>
</dbReference>
<feature type="transmembrane region" description="Helical" evidence="9">
    <location>
        <begin position="244"/>
        <end position="266"/>
    </location>
</feature>
<dbReference type="SUPFAM" id="SSF81321">
    <property type="entry name" value="Family A G protein-coupled receptor-like"/>
    <property type="match status" value="1"/>
</dbReference>
<feature type="transmembrane region" description="Helical" evidence="9">
    <location>
        <begin position="134"/>
        <end position="154"/>
    </location>
</feature>
<dbReference type="InterPro" id="IPR000276">
    <property type="entry name" value="GPCR_Rhodpsn"/>
</dbReference>
<comment type="similarity">
    <text evidence="8">Belongs to the G-protein coupled receptor 1 family.</text>
</comment>
<keyword evidence="7 8" id="KW-0807">Transducer</keyword>
<evidence type="ECO:0000256" key="2">
    <source>
        <dbReference type="ARBA" id="ARBA00022692"/>
    </source>
</evidence>
<evidence type="ECO:0000256" key="5">
    <source>
        <dbReference type="ARBA" id="ARBA00023136"/>
    </source>
</evidence>
<dbReference type="PRINTS" id="PR00237">
    <property type="entry name" value="GPCRRHODOPSN"/>
</dbReference>
<keyword evidence="13" id="KW-1185">Reference proteome</keyword>
<evidence type="ECO:0000313" key="11">
    <source>
        <dbReference type="EMBL" id="ELU11013.1"/>
    </source>
</evidence>